<accession>A0A6J4RPW8</accession>
<gene>
    <name evidence="2" type="ORF">AVDCRST_MAG25-2445</name>
</gene>
<sequence>MVNGTSRPVEDSDRDRNRRRCQESRDDDTAMGSGSFV</sequence>
<dbReference type="AlphaFoldDB" id="A0A6J4RPW8"/>
<dbReference type="EMBL" id="CADCVI010000153">
    <property type="protein sequence ID" value="CAA9476315.1"/>
    <property type="molecule type" value="Genomic_DNA"/>
</dbReference>
<reference evidence="2" key="1">
    <citation type="submission" date="2020-02" db="EMBL/GenBank/DDBJ databases">
        <authorList>
            <person name="Meier V. D."/>
        </authorList>
    </citation>
    <scope>NUCLEOTIDE SEQUENCE</scope>
    <source>
        <strain evidence="2">AVDCRST_MAG25</strain>
    </source>
</reference>
<proteinExistence type="predicted"/>
<evidence type="ECO:0000256" key="1">
    <source>
        <dbReference type="SAM" id="MobiDB-lite"/>
    </source>
</evidence>
<name>A0A6J4RPW8_9ACTN</name>
<evidence type="ECO:0000313" key="2">
    <source>
        <dbReference type="EMBL" id="CAA9476315.1"/>
    </source>
</evidence>
<protein>
    <submittedName>
        <fullName evidence="2">Uncharacterized protein</fullName>
    </submittedName>
</protein>
<feature type="region of interest" description="Disordered" evidence="1">
    <location>
        <begin position="1"/>
        <end position="37"/>
    </location>
</feature>
<organism evidence="2">
    <name type="scientific">uncultured Rubrobacteraceae bacterium</name>
    <dbReference type="NCBI Taxonomy" id="349277"/>
    <lineage>
        <taxon>Bacteria</taxon>
        <taxon>Bacillati</taxon>
        <taxon>Actinomycetota</taxon>
        <taxon>Rubrobacteria</taxon>
        <taxon>Rubrobacterales</taxon>
        <taxon>Rubrobacteraceae</taxon>
        <taxon>environmental samples</taxon>
    </lineage>
</organism>
<feature type="compositionally biased region" description="Basic and acidic residues" evidence="1">
    <location>
        <begin position="8"/>
        <end position="28"/>
    </location>
</feature>